<dbReference type="PANTHER" id="PTHR36307">
    <property type="entry name" value="FLAGELLA BASAL BODY P-RING FORMATION PROTEIN FLGA"/>
    <property type="match status" value="1"/>
</dbReference>
<keyword evidence="3" id="KW-0574">Periplasm</keyword>
<evidence type="ECO:0000313" key="7">
    <source>
        <dbReference type="Proteomes" id="UP000662572"/>
    </source>
</evidence>
<dbReference type="CDD" id="cd11614">
    <property type="entry name" value="SAF_CpaB_FlgA_like"/>
    <property type="match status" value="1"/>
</dbReference>
<evidence type="ECO:0000256" key="2">
    <source>
        <dbReference type="ARBA" id="ARBA00022729"/>
    </source>
</evidence>
<dbReference type="EMBL" id="BMZB01000002">
    <property type="protein sequence ID" value="GGZ33605.1"/>
    <property type="molecule type" value="Genomic_DNA"/>
</dbReference>
<dbReference type="Proteomes" id="UP000662572">
    <property type="component" value="Unassembled WGS sequence"/>
</dbReference>
<feature type="chain" id="PRO_5036689955" evidence="4">
    <location>
        <begin position="20"/>
        <end position="257"/>
    </location>
</feature>
<accession>A0A918UUB8</accession>
<sequence length="257" mass="26597">MRKLLLYLAIISAPTCAMADNMLVLKAAPSDGDGRITIGDVFDYADGDSDVVLGVRSGATAVLDAAQVQAIARQNGFYWTNPKGLRRIIVAQGADGSAPVPPPQTVKTAAKTPAGKTSEALVFTRSLNTGDVVQPSDLSYQPVQAHLAGANVSPQDIIGKSARYPLREGSVVRASDLSNPVVVKKSQSVKVVWAVGGINLSMTGLAQKDGAAGDVISVLNPTSKKTVDAVITGPGTAAAGPAALQMRSQNPQYYSAR</sequence>
<dbReference type="InterPro" id="IPR039246">
    <property type="entry name" value="Flagellar_FlgA"/>
</dbReference>
<dbReference type="GO" id="GO:0042597">
    <property type="term" value="C:periplasmic space"/>
    <property type="evidence" value="ECO:0007669"/>
    <property type="project" value="UniProtKB-SubCell"/>
</dbReference>
<reference evidence="6" key="2">
    <citation type="submission" date="2020-09" db="EMBL/GenBank/DDBJ databases">
        <authorList>
            <person name="Sun Q."/>
            <person name="Kim S."/>
        </authorList>
    </citation>
    <scope>NUCLEOTIDE SEQUENCE</scope>
    <source>
        <strain evidence="6">KCTC 32296</strain>
    </source>
</reference>
<organism evidence="6 7">
    <name type="scientific">Asticcacaulis endophyticus</name>
    <dbReference type="NCBI Taxonomy" id="1395890"/>
    <lineage>
        <taxon>Bacteria</taxon>
        <taxon>Pseudomonadati</taxon>
        <taxon>Pseudomonadota</taxon>
        <taxon>Alphaproteobacteria</taxon>
        <taxon>Caulobacterales</taxon>
        <taxon>Caulobacteraceae</taxon>
        <taxon>Asticcacaulis</taxon>
    </lineage>
</organism>
<dbReference type="AlphaFoldDB" id="A0A918UUB8"/>
<dbReference type="Pfam" id="PF13144">
    <property type="entry name" value="ChapFlgA"/>
    <property type="match status" value="1"/>
</dbReference>
<dbReference type="GO" id="GO:0044780">
    <property type="term" value="P:bacterial-type flagellum assembly"/>
    <property type="evidence" value="ECO:0007669"/>
    <property type="project" value="InterPro"/>
</dbReference>
<evidence type="ECO:0000313" key="6">
    <source>
        <dbReference type="EMBL" id="GGZ33605.1"/>
    </source>
</evidence>
<gene>
    <name evidence="6" type="primary">flaD</name>
    <name evidence="6" type="ORF">GCM10011273_19940</name>
</gene>
<dbReference type="NCBIfam" id="TIGR03170">
    <property type="entry name" value="flgA_cterm"/>
    <property type="match status" value="1"/>
</dbReference>
<dbReference type="RefSeq" id="WP_189486300.1">
    <property type="nucleotide sequence ID" value="NZ_BMZB01000002.1"/>
</dbReference>
<dbReference type="InterPro" id="IPR013974">
    <property type="entry name" value="SAF"/>
</dbReference>
<dbReference type="Gene3D" id="3.90.1210.10">
    <property type="entry name" value="Antifreeze-like/N-acetylneuraminic acid synthase C-terminal domain"/>
    <property type="match status" value="1"/>
</dbReference>
<name>A0A918UUB8_9CAUL</name>
<dbReference type="InterPro" id="IPR017585">
    <property type="entry name" value="SAF_FlgA"/>
</dbReference>
<evidence type="ECO:0000256" key="3">
    <source>
        <dbReference type="ARBA" id="ARBA00022764"/>
    </source>
</evidence>
<comment type="caution">
    <text evidence="6">The sequence shown here is derived from an EMBL/GenBank/DDBJ whole genome shotgun (WGS) entry which is preliminary data.</text>
</comment>
<dbReference type="PANTHER" id="PTHR36307:SF1">
    <property type="entry name" value="FLAGELLA BASAL BODY P-RING FORMATION PROTEIN FLGA"/>
    <property type="match status" value="1"/>
</dbReference>
<protein>
    <submittedName>
        <fullName evidence="6">Distal basal body ring component protein</fullName>
    </submittedName>
</protein>
<feature type="domain" description="SAF" evidence="5">
    <location>
        <begin position="118"/>
        <end position="178"/>
    </location>
</feature>
<dbReference type="SMART" id="SM00858">
    <property type="entry name" value="SAF"/>
    <property type="match status" value="1"/>
</dbReference>
<reference evidence="6" key="1">
    <citation type="journal article" date="2014" name="Int. J. Syst. Evol. Microbiol.">
        <title>Complete genome sequence of Corynebacterium casei LMG S-19264T (=DSM 44701T), isolated from a smear-ripened cheese.</title>
        <authorList>
            <consortium name="US DOE Joint Genome Institute (JGI-PGF)"/>
            <person name="Walter F."/>
            <person name="Albersmeier A."/>
            <person name="Kalinowski J."/>
            <person name="Ruckert C."/>
        </authorList>
    </citation>
    <scope>NUCLEOTIDE SEQUENCE</scope>
    <source>
        <strain evidence="6">KCTC 32296</strain>
    </source>
</reference>
<proteinExistence type="predicted"/>
<evidence type="ECO:0000256" key="1">
    <source>
        <dbReference type="ARBA" id="ARBA00004418"/>
    </source>
</evidence>
<evidence type="ECO:0000256" key="4">
    <source>
        <dbReference type="SAM" id="SignalP"/>
    </source>
</evidence>
<feature type="signal peptide" evidence="4">
    <location>
        <begin position="1"/>
        <end position="19"/>
    </location>
</feature>
<keyword evidence="2 4" id="KW-0732">Signal</keyword>
<keyword evidence="7" id="KW-1185">Reference proteome</keyword>
<evidence type="ECO:0000259" key="5">
    <source>
        <dbReference type="SMART" id="SM00858"/>
    </source>
</evidence>
<comment type="subcellular location">
    <subcellularLocation>
        <location evidence="1">Periplasm</location>
    </subcellularLocation>
</comment>
<dbReference type="Gene3D" id="2.30.30.760">
    <property type="match status" value="1"/>
</dbReference>